<evidence type="ECO:0000313" key="1">
    <source>
        <dbReference type="EMBL" id="JAH11012.1"/>
    </source>
</evidence>
<name>A0A0E9Q3A9_ANGAN</name>
<accession>A0A0E9Q3A9</accession>
<protein>
    <submittedName>
        <fullName evidence="1">Uncharacterized protein</fullName>
    </submittedName>
</protein>
<dbReference type="AlphaFoldDB" id="A0A0E9Q3A9"/>
<sequence length="32" mass="3395">MTPFLLGIKEGGNPGSFLILYPPSTVRCMSAP</sequence>
<organism evidence="1">
    <name type="scientific">Anguilla anguilla</name>
    <name type="common">European freshwater eel</name>
    <name type="synonym">Muraena anguilla</name>
    <dbReference type="NCBI Taxonomy" id="7936"/>
    <lineage>
        <taxon>Eukaryota</taxon>
        <taxon>Metazoa</taxon>
        <taxon>Chordata</taxon>
        <taxon>Craniata</taxon>
        <taxon>Vertebrata</taxon>
        <taxon>Euteleostomi</taxon>
        <taxon>Actinopterygii</taxon>
        <taxon>Neopterygii</taxon>
        <taxon>Teleostei</taxon>
        <taxon>Anguilliformes</taxon>
        <taxon>Anguillidae</taxon>
        <taxon>Anguilla</taxon>
    </lineage>
</organism>
<reference evidence="1" key="2">
    <citation type="journal article" date="2015" name="Fish Shellfish Immunol.">
        <title>Early steps in the European eel (Anguilla anguilla)-Vibrio vulnificus interaction in the gills: Role of the RtxA13 toxin.</title>
        <authorList>
            <person name="Callol A."/>
            <person name="Pajuelo D."/>
            <person name="Ebbesson L."/>
            <person name="Teles M."/>
            <person name="MacKenzie S."/>
            <person name="Amaro C."/>
        </authorList>
    </citation>
    <scope>NUCLEOTIDE SEQUENCE</scope>
</reference>
<reference evidence="1" key="1">
    <citation type="submission" date="2014-11" db="EMBL/GenBank/DDBJ databases">
        <authorList>
            <person name="Amaro Gonzalez C."/>
        </authorList>
    </citation>
    <scope>NUCLEOTIDE SEQUENCE</scope>
</reference>
<dbReference type="EMBL" id="GBXM01101706">
    <property type="protein sequence ID" value="JAH06871.1"/>
    <property type="molecule type" value="Transcribed_RNA"/>
</dbReference>
<proteinExistence type="predicted"/>
<dbReference type="EMBL" id="GBXM01097565">
    <property type="protein sequence ID" value="JAH11012.1"/>
    <property type="molecule type" value="Transcribed_RNA"/>
</dbReference>